<dbReference type="OrthoDB" id="9796962at2"/>
<dbReference type="Proteomes" id="UP000193309">
    <property type="component" value="Unassembled WGS sequence"/>
</dbReference>
<dbReference type="Pfam" id="PF04314">
    <property type="entry name" value="PCuAC"/>
    <property type="match status" value="1"/>
</dbReference>
<gene>
    <name evidence="2" type="ORF">SAMN06295981_2257</name>
</gene>
<dbReference type="EMBL" id="FXAR01000009">
    <property type="protein sequence ID" value="SMG36529.1"/>
    <property type="molecule type" value="Genomic_DNA"/>
</dbReference>
<dbReference type="PROSITE" id="PS51257">
    <property type="entry name" value="PROKAR_LIPOPROTEIN"/>
    <property type="match status" value="1"/>
</dbReference>
<dbReference type="PANTHER" id="PTHR36302:SF1">
    <property type="entry name" value="COPPER CHAPERONE PCU(A)C"/>
    <property type="match status" value="1"/>
</dbReference>
<dbReference type="SUPFAM" id="SSF110087">
    <property type="entry name" value="DR1885-like metal-binding protein"/>
    <property type="match status" value="1"/>
</dbReference>
<proteinExistence type="predicted"/>
<evidence type="ECO:0000256" key="1">
    <source>
        <dbReference type="SAM" id="MobiDB-lite"/>
    </source>
</evidence>
<evidence type="ECO:0008006" key="4">
    <source>
        <dbReference type="Google" id="ProtNLM"/>
    </source>
</evidence>
<name>A0A1X7K6C1_9CORY</name>
<feature type="region of interest" description="Disordered" evidence="1">
    <location>
        <begin position="180"/>
        <end position="208"/>
    </location>
</feature>
<dbReference type="PANTHER" id="PTHR36302">
    <property type="entry name" value="BLR7088 PROTEIN"/>
    <property type="match status" value="1"/>
</dbReference>
<dbReference type="STRING" id="1610489.SAMN06295981_2257"/>
<sequence>MFTRGRIALSVLAVSALTLVGCTDNGDDATTTGTATATATTAAADATDATAEGENAEWVTFTEGFVKAKPAEKDMTGIFGIFTNNSDEDINIVGFTSNLDVPTYELHEVVDGVMQMKPGGFVLPAGEEYELKPGGDHMMLMDYTEPIEAGDTIDIVLEFGDGSTQEVKDLPVRTIASGEESYGADGSLQGHQMGENHGGADESAEMPH</sequence>
<organism evidence="2 3">
    <name type="scientific">Corynebacterium pollutisoli</name>
    <dbReference type="NCBI Taxonomy" id="1610489"/>
    <lineage>
        <taxon>Bacteria</taxon>
        <taxon>Bacillati</taxon>
        <taxon>Actinomycetota</taxon>
        <taxon>Actinomycetes</taxon>
        <taxon>Mycobacteriales</taxon>
        <taxon>Corynebacteriaceae</taxon>
        <taxon>Corynebacterium</taxon>
    </lineage>
</organism>
<protein>
    <recommendedName>
        <fullName evidence="4">Copper(I)-binding protein</fullName>
    </recommendedName>
</protein>
<evidence type="ECO:0000313" key="2">
    <source>
        <dbReference type="EMBL" id="SMG36529.1"/>
    </source>
</evidence>
<keyword evidence="3" id="KW-1185">Reference proteome</keyword>
<accession>A0A1X7K6C1</accession>
<dbReference type="Gene3D" id="2.60.40.1890">
    <property type="entry name" value="PCu(A)C copper chaperone"/>
    <property type="match status" value="1"/>
</dbReference>
<dbReference type="InterPro" id="IPR058248">
    <property type="entry name" value="Lxx211020-like"/>
</dbReference>
<dbReference type="InterPro" id="IPR007410">
    <property type="entry name" value="LpqE-like"/>
</dbReference>
<dbReference type="InterPro" id="IPR036182">
    <property type="entry name" value="PCuAC_sf"/>
</dbReference>
<dbReference type="RefSeq" id="WP_085550340.1">
    <property type="nucleotide sequence ID" value="NZ_FXAR01000009.1"/>
</dbReference>
<dbReference type="AlphaFoldDB" id="A0A1X7K6C1"/>
<evidence type="ECO:0000313" key="3">
    <source>
        <dbReference type="Proteomes" id="UP000193309"/>
    </source>
</evidence>
<reference evidence="3" key="1">
    <citation type="submission" date="2017-04" db="EMBL/GenBank/DDBJ databases">
        <authorList>
            <person name="Varghese N."/>
            <person name="Submissions S."/>
        </authorList>
    </citation>
    <scope>NUCLEOTIDE SEQUENCE [LARGE SCALE GENOMIC DNA]</scope>
    <source>
        <strain evidence="3">VDS</strain>
    </source>
</reference>